<proteinExistence type="predicted"/>
<dbReference type="AlphaFoldDB" id="A0A8B9MIZ0"/>
<dbReference type="Pfam" id="PF07677">
    <property type="entry name" value="A2M_recep"/>
    <property type="match status" value="1"/>
</dbReference>
<reference evidence="2" key="2">
    <citation type="submission" date="2025-09" db="UniProtKB">
        <authorList>
            <consortium name="Ensembl"/>
        </authorList>
    </citation>
    <scope>IDENTIFICATION</scope>
</reference>
<name>A0A8B9MIZ0_9AVES</name>
<dbReference type="Proteomes" id="UP000694541">
    <property type="component" value="Unplaced"/>
</dbReference>
<dbReference type="SUPFAM" id="SSF49410">
    <property type="entry name" value="Alpha-macroglobulin receptor domain"/>
    <property type="match status" value="1"/>
</dbReference>
<dbReference type="GO" id="GO:0005576">
    <property type="term" value="C:extracellular region"/>
    <property type="evidence" value="ECO:0007669"/>
    <property type="project" value="InterPro"/>
</dbReference>
<dbReference type="InterPro" id="IPR036595">
    <property type="entry name" value="A-macroglobulin_rcpt-bd_sf"/>
</dbReference>
<dbReference type="Ensembl" id="ENSANIT00000008781.1">
    <property type="protein sequence ID" value="ENSANIP00000008488.1"/>
    <property type="gene ID" value="ENSANIG00000005745.1"/>
</dbReference>
<accession>A0A8B9MIZ0</accession>
<evidence type="ECO:0000313" key="2">
    <source>
        <dbReference type="Ensembl" id="ENSANIP00000008488.1"/>
    </source>
</evidence>
<evidence type="ECO:0000259" key="1">
    <source>
        <dbReference type="Pfam" id="PF07677"/>
    </source>
</evidence>
<dbReference type="InterPro" id="IPR009048">
    <property type="entry name" value="A-macroglobulin_rcpt-bd"/>
</dbReference>
<keyword evidence="3" id="KW-1185">Reference proteome</keyword>
<evidence type="ECO:0000313" key="3">
    <source>
        <dbReference type="Proteomes" id="UP000694541"/>
    </source>
</evidence>
<organism evidence="2 3">
    <name type="scientific">Accipiter nisus</name>
    <name type="common">Eurasian sparrowhawk</name>
    <dbReference type="NCBI Taxonomy" id="211598"/>
    <lineage>
        <taxon>Eukaryota</taxon>
        <taxon>Metazoa</taxon>
        <taxon>Chordata</taxon>
        <taxon>Craniata</taxon>
        <taxon>Vertebrata</taxon>
        <taxon>Euteleostomi</taxon>
        <taxon>Archelosauria</taxon>
        <taxon>Archosauria</taxon>
        <taxon>Dinosauria</taxon>
        <taxon>Saurischia</taxon>
        <taxon>Theropoda</taxon>
        <taxon>Coelurosauria</taxon>
        <taxon>Aves</taxon>
        <taxon>Neognathae</taxon>
        <taxon>Neoaves</taxon>
        <taxon>Telluraves</taxon>
        <taxon>Accipitrimorphae</taxon>
        <taxon>Accipitriformes</taxon>
        <taxon>Accipitridae</taxon>
        <taxon>Accipitrinae</taxon>
        <taxon>Accipiter</taxon>
    </lineage>
</organism>
<protein>
    <recommendedName>
        <fullName evidence="1">Alpha-macroglobulin receptor-binding domain-containing protein</fullName>
    </recommendedName>
</protein>
<sequence>MVIVDVKMLSGFIPVKSSVRKVGYCLSNKQHLSSRHLPNVCSKLEGFTVCISLLFQKECILLEWFHHCAGTSAQSLLEPGRTSSARL</sequence>
<reference evidence="2" key="1">
    <citation type="submission" date="2025-08" db="UniProtKB">
        <authorList>
            <consortium name="Ensembl"/>
        </authorList>
    </citation>
    <scope>IDENTIFICATION</scope>
</reference>
<feature type="domain" description="Alpha-macroglobulin receptor-binding" evidence="1">
    <location>
        <begin position="1"/>
        <end position="30"/>
    </location>
</feature>